<feature type="transmembrane region" description="Helical" evidence="2">
    <location>
        <begin position="64"/>
        <end position="83"/>
    </location>
</feature>
<dbReference type="OrthoDB" id="5420247at2759"/>
<evidence type="ECO:0000256" key="2">
    <source>
        <dbReference type="SAM" id="Phobius"/>
    </source>
</evidence>
<evidence type="ECO:0000256" key="1">
    <source>
        <dbReference type="SAM" id="MobiDB-lite"/>
    </source>
</evidence>
<keyword evidence="2" id="KW-0812">Transmembrane</keyword>
<protein>
    <submittedName>
        <fullName evidence="3">Uncharacterized protein</fullName>
    </submittedName>
</protein>
<dbReference type="PANTHER" id="PTHR42029:SF3">
    <property type="entry name" value="AN04G07800"/>
    <property type="match status" value="1"/>
</dbReference>
<feature type="compositionally biased region" description="Polar residues" evidence="1">
    <location>
        <begin position="392"/>
        <end position="407"/>
    </location>
</feature>
<feature type="compositionally biased region" description="Basic and acidic residues" evidence="1">
    <location>
        <begin position="362"/>
        <end position="372"/>
    </location>
</feature>
<feature type="transmembrane region" description="Helical" evidence="2">
    <location>
        <begin position="40"/>
        <end position="58"/>
    </location>
</feature>
<proteinExistence type="predicted"/>
<evidence type="ECO:0000313" key="3">
    <source>
        <dbReference type="EMBL" id="KAF2642687.1"/>
    </source>
</evidence>
<name>A0A6A6S608_9PLEO</name>
<keyword evidence="2" id="KW-1133">Transmembrane helix</keyword>
<feature type="transmembrane region" description="Helical" evidence="2">
    <location>
        <begin position="95"/>
        <end position="113"/>
    </location>
</feature>
<feature type="transmembrane region" description="Helical" evidence="2">
    <location>
        <begin position="12"/>
        <end position="31"/>
    </location>
</feature>
<keyword evidence="4" id="KW-1185">Reference proteome</keyword>
<accession>A0A6A6S608</accession>
<dbReference type="EMBL" id="MU006781">
    <property type="protein sequence ID" value="KAF2642687.1"/>
    <property type="molecule type" value="Genomic_DNA"/>
</dbReference>
<feature type="region of interest" description="Disordered" evidence="1">
    <location>
        <begin position="242"/>
        <end position="324"/>
    </location>
</feature>
<dbReference type="Proteomes" id="UP000799753">
    <property type="component" value="Unassembled WGS sequence"/>
</dbReference>
<feature type="compositionally biased region" description="Basic residues" evidence="1">
    <location>
        <begin position="246"/>
        <end position="267"/>
    </location>
</feature>
<evidence type="ECO:0000313" key="4">
    <source>
        <dbReference type="Proteomes" id="UP000799753"/>
    </source>
</evidence>
<dbReference type="AlphaFoldDB" id="A0A6A6S608"/>
<feature type="region of interest" description="Disordered" evidence="1">
    <location>
        <begin position="354"/>
        <end position="407"/>
    </location>
</feature>
<reference evidence="3" key="1">
    <citation type="journal article" date="2020" name="Stud. Mycol.">
        <title>101 Dothideomycetes genomes: a test case for predicting lifestyles and emergence of pathogens.</title>
        <authorList>
            <person name="Haridas S."/>
            <person name="Albert R."/>
            <person name="Binder M."/>
            <person name="Bloem J."/>
            <person name="Labutti K."/>
            <person name="Salamov A."/>
            <person name="Andreopoulos B."/>
            <person name="Baker S."/>
            <person name="Barry K."/>
            <person name="Bills G."/>
            <person name="Bluhm B."/>
            <person name="Cannon C."/>
            <person name="Castanera R."/>
            <person name="Culley D."/>
            <person name="Daum C."/>
            <person name="Ezra D."/>
            <person name="Gonzalez J."/>
            <person name="Henrissat B."/>
            <person name="Kuo A."/>
            <person name="Liang C."/>
            <person name="Lipzen A."/>
            <person name="Lutzoni F."/>
            <person name="Magnuson J."/>
            <person name="Mondo S."/>
            <person name="Nolan M."/>
            <person name="Ohm R."/>
            <person name="Pangilinan J."/>
            <person name="Park H.-J."/>
            <person name="Ramirez L."/>
            <person name="Alfaro M."/>
            <person name="Sun H."/>
            <person name="Tritt A."/>
            <person name="Yoshinaga Y."/>
            <person name="Zwiers L.-H."/>
            <person name="Turgeon B."/>
            <person name="Goodwin S."/>
            <person name="Spatafora J."/>
            <person name="Crous P."/>
            <person name="Grigoriev I."/>
        </authorList>
    </citation>
    <scope>NUCLEOTIDE SEQUENCE</scope>
    <source>
        <strain evidence="3">CBS 473.64</strain>
    </source>
</reference>
<dbReference type="PANTHER" id="PTHR42029">
    <property type="entry name" value="AN04G07800"/>
    <property type="match status" value="1"/>
</dbReference>
<keyword evidence="2" id="KW-0472">Membrane</keyword>
<sequence>MSINGGILEAWGQGYNVGSLVVLILIVFCNYRPGIMLHKLILLELVLALWHGTFIFASDPYYGWYLSATATLLFISYQLHNVVSWLKIRPFLPRWGSRFFIISLICVQPFWVAEAWSNFEYFNNLGSDVNTRMRPWEALLRDPWWIFTTWKLIDAIKKTYGFRLWALVKINTRFGVMLACMFISIAFLLTDVAVNAAHITANAGINPFWRFALVFKCASDTIFLDDFKSVLDDIVARKLSSAGGGRAHRPSYRGSRSHSYYRPRPKSPKSNGQEYRERSNSVYSTNTFRCDPGTIDESPSPSRASPTPGRPEPATTKPESRKWTNTFAFKGRGRGRDNSNVQMVQVQRDVTVDVTTEEQEEKSENTRDDSWGSERGILNQPKKAVYGHRRNNASTGSLSNYVNGSPV</sequence>
<feature type="transmembrane region" description="Helical" evidence="2">
    <location>
        <begin position="174"/>
        <end position="194"/>
    </location>
</feature>
<gene>
    <name evidence="3" type="ORF">P280DRAFT_448285</name>
</gene>
<organism evidence="3 4">
    <name type="scientific">Massarina eburnea CBS 473.64</name>
    <dbReference type="NCBI Taxonomy" id="1395130"/>
    <lineage>
        <taxon>Eukaryota</taxon>
        <taxon>Fungi</taxon>
        <taxon>Dikarya</taxon>
        <taxon>Ascomycota</taxon>
        <taxon>Pezizomycotina</taxon>
        <taxon>Dothideomycetes</taxon>
        <taxon>Pleosporomycetidae</taxon>
        <taxon>Pleosporales</taxon>
        <taxon>Massarineae</taxon>
        <taxon>Massarinaceae</taxon>
        <taxon>Massarina</taxon>
    </lineage>
</organism>